<keyword evidence="2" id="KW-1185">Reference proteome</keyword>
<dbReference type="KEGG" id="clup:CLUP02_10238"/>
<proteinExistence type="predicted"/>
<evidence type="ECO:0000313" key="1">
    <source>
        <dbReference type="EMBL" id="UQC84742.1"/>
    </source>
</evidence>
<dbReference type="Proteomes" id="UP000830671">
    <property type="component" value="Chromosome 5"/>
</dbReference>
<reference evidence="1" key="1">
    <citation type="journal article" date="2021" name="Mol. Plant Microbe Interact.">
        <title>Complete Genome Sequence of the Plant-Pathogenic Fungus Colletotrichum lupini.</title>
        <authorList>
            <person name="Baroncelli R."/>
            <person name="Pensec F."/>
            <person name="Da Lio D."/>
            <person name="Boufleur T."/>
            <person name="Vicente I."/>
            <person name="Sarrocco S."/>
            <person name="Picot A."/>
            <person name="Baraldi E."/>
            <person name="Sukno S."/>
            <person name="Thon M."/>
            <person name="Le Floch G."/>
        </authorList>
    </citation>
    <scope>NUCLEOTIDE SEQUENCE</scope>
    <source>
        <strain evidence="1">IMI 504893</strain>
    </source>
</reference>
<sequence>MSDFFDLSATSCLLDFQKKKYDLVHLEYNRSLGRGDKATSMHEALLPSVSTAIAIT</sequence>
<dbReference type="RefSeq" id="XP_049146359.1">
    <property type="nucleotide sequence ID" value="XM_049289214.1"/>
</dbReference>
<evidence type="ECO:0000313" key="2">
    <source>
        <dbReference type="Proteomes" id="UP000830671"/>
    </source>
</evidence>
<dbReference type="GeneID" id="73344224"/>
<dbReference type="AlphaFoldDB" id="A0A9Q8WJ64"/>
<organism evidence="1 2">
    <name type="scientific">Colletotrichum lupini</name>
    <dbReference type="NCBI Taxonomy" id="145971"/>
    <lineage>
        <taxon>Eukaryota</taxon>
        <taxon>Fungi</taxon>
        <taxon>Dikarya</taxon>
        <taxon>Ascomycota</taxon>
        <taxon>Pezizomycotina</taxon>
        <taxon>Sordariomycetes</taxon>
        <taxon>Hypocreomycetidae</taxon>
        <taxon>Glomerellales</taxon>
        <taxon>Glomerellaceae</taxon>
        <taxon>Colletotrichum</taxon>
        <taxon>Colletotrichum acutatum species complex</taxon>
    </lineage>
</organism>
<dbReference type="EMBL" id="CP019477">
    <property type="protein sequence ID" value="UQC84742.1"/>
    <property type="molecule type" value="Genomic_DNA"/>
</dbReference>
<accession>A0A9Q8WJ64</accession>
<protein>
    <submittedName>
        <fullName evidence="1">Uncharacterized protein</fullName>
    </submittedName>
</protein>
<gene>
    <name evidence="1" type="ORF">CLUP02_10238</name>
</gene>
<name>A0A9Q8WJ64_9PEZI</name>